<dbReference type="CDD" id="cd03426">
    <property type="entry name" value="NUDIX_CoAse_Nudt7"/>
    <property type="match status" value="1"/>
</dbReference>
<keyword evidence="3" id="KW-0479">Metal-binding</keyword>
<keyword evidence="9" id="KW-1185">Reference proteome</keyword>
<evidence type="ECO:0000256" key="1">
    <source>
        <dbReference type="ARBA" id="ARBA00001936"/>
    </source>
</evidence>
<dbReference type="Gene3D" id="3.90.79.10">
    <property type="entry name" value="Nucleoside Triphosphate Pyrophosphohydrolase"/>
    <property type="match status" value="1"/>
</dbReference>
<evidence type="ECO:0000256" key="6">
    <source>
        <dbReference type="ARBA" id="ARBA00023211"/>
    </source>
</evidence>
<proteinExistence type="predicted"/>
<comment type="cofactor">
    <cofactor evidence="1">
        <name>Mn(2+)</name>
        <dbReference type="ChEBI" id="CHEBI:29035"/>
    </cofactor>
</comment>
<name>A0A918KIK2_9PROT</name>
<gene>
    <name evidence="8" type="ORF">GCM10011309_10610</name>
</gene>
<evidence type="ECO:0000256" key="3">
    <source>
        <dbReference type="ARBA" id="ARBA00022723"/>
    </source>
</evidence>
<dbReference type="PANTHER" id="PTHR12992:SF11">
    <property type="entry name" value="MITOCHONDRIAL COENZYME A DIPHOSPHATASE NUDT8"/>
    <property type="match status" value="1"/>
</dbReference>
<dbReference type="AlphaFoldDB" id="A0A918KIK2"/>
<dbReference type="PROSITE" id="PS00893">
    <property type="entry name" value="NUDIX_BOX"/>
    <property type="match status" value="1"/>
</dbReference>
<dbReference type="PROSITE" id="PS51462">
    <property type="entry name" value="NUDIX"/>
    <property type="match status" value="1"/>
</dbReference>
<evidence type="ECO:0000259" key="7">
    <source>
        <dbReference type="PROSITE" id="PS51462"/>
    </source>
</evidence>
<evidence type="ECO:0000256" key="2">
    <source>
        <dbReference type="ARBA" id="ARBA00001946"/>
    </source>
</evidence>
<dbReference type="SUPFAM" id="SSF55811">
    <property type="entry name" value="Nudix"/>
    <property type="match status" value="1"/>
</dbReference>
<dbReference type="Pfam" id="PF00293">
    <property type="entry name" value="NUDIX"/>
    <property type="match status" value="1"/>
</dbReference>
<evidence type="ECO:0000256" key="5">
    <source>
        <dbReference type="ARBA" id="ARBA00022842"/>
    </source>
</evidence>
<feature type="domain" description="Nudix hydrolase" evidence="7">
    <location>
        <begin position="31"/>
        <end position="161"/>
    </location>
</feature>
<comment type="caution">
    <text evidence="8">The sequence shown here is derived from an EMBL/GenBank/DDBJ whole genome shotgun (WGS) entry which is preliminary data.</text>
</comment>
<evidence type="ECO:0000313" key="9">
    <source>
        <dbReference type="Proteomes" id="UP000600865"/>
    </source>
</evidence>
<dbReference type="InterPro" id="IPR045121">
    <property type="entry name" value="CoAse"/>
</dbReference>
<dbReference type="InterPro" id="IPR000086">
    <property type="entry name" value="NUDIX_hydrolase_dom"/>
</dbReference>
<dbReference type="EMBL" id="BMYV01000001">
    <property type="protein sequence ID" value="GGX62517.1"/>
    <property type="molecule type" value="Genomic_DNA"/>
</dbReference>
<comment type="cofactor">
    <cofactor evidence="2">
        <name>Mg(2+)</name>
        <dbReference type="ChEBI" id="CHEBI:18420"/>
    </cofactor>
</comment>
<dbReference type="RefSeq" id="WP_189582319.1">
    <property type="nucleotide sequence ID" value="NZ_BMYV01000001.1"/>
</dbReference>
<reference evidence="8 9" key="1">
    <citation type="journal article" date="2014" name="Int. J. Syst. Evol. Microbiol.">
        <title>Complete genome sequence of Corynebacterium casei LMG S-19264T (=DSM 44701T), isolated from a smear-ripened cheese.</title>
        <authorList>
            <consortium name="US DOE Joint Genome Institute (JGI-PGF)"/>
            <person name="Walter F."/>
            <person name="Albersmeier A."/>
            <person name="Kalinowski J."/>
            <person name="Ruckert C."/>
        </authorList>
    </citation>
    <scope>NUCLEOTIDE SEQUENCE [LARGE SCALE GENOMIC DNA]</scope>
    <source>
        <strain evidence="8 9">KCTC 23968</strain>
    </source>
</reference>
<dbReference type="InterPro" id="IPR015797">
    <property type="entry name" value="NUDIX_hydrolase-like_dom_sf"/>
</dbReference>
<keyword evidence="5" id="KW-0460">Magnesium</keyword>
<dbReference type="GO" id="GO:0046872">
    <property type="term" value="F:metal ion binding"/>
    <property type="evidence" value="ECO:0007669"/>
    <property type="project" value="UniProtKB-KW"/>
</dbReference>
<protein>
    <recommendedName>
        <fullName evidence="7">Nudix hydrolase domain-containing protein</fullName>
    </recommendedName>
</protein>
<keyword evidence="4" id="KW-0378">Hydrolase</keyword>
<dbReference type="NCBIfam" id="NF007980">
    <property type="entry name" value="PRK10707.1"/>
    <property type="match status" value="1"/>
</dbReference>
<keyword evidence="6" id="KW-0464">Manganese</keyword>
<evidence type="ECO:0000256" key="4">
    <source>
        <dbReference type="ARBA" id="ARBA00022801"/>
    </source>
</evidence>
<dbReference type="PANTHER" id="PTHR12992">
    <property type="entry name" value="NUDIX HYDROLASE"/>
    <property type="match status" value="1"/>
</dbReference>
<dbReference type="InterPro" id="IPR020084">
    <property type="entry name" value="NUDIX_hydrolase_CS"/>
</dbReference>
<sequence length="200" mass="22526">MTFDAELTGVRRALLPLSITDGTDEVKRDGQRVAAVLCPLVMRSEWQVVLTQRPETMPSHPGQIAFPGGKAEDDEAIAQTALRETEEEIGVANAHIELLGRLPSFNAVSQYRITPFVGIIDPNATITPDPREVESVFEVPLSFLMNKANHVRREVFFDDQTHVLFDMPYDEPDGTHRNIWGMTAMTLYRLWQRGFEEGSD</sequence>
<dbReference type="Proteomes" id="UP000600865">
    <property type="component" value="Unassembled WGS sequence"/>
</dbReference>
<evidence type="ECO:0000313" key="8">
    <source>
        <dbReference type="EMBL" id="GGX62517.1"/>
    </source>
</evidence>
<organism evidence="8 9">
    <name type="scientific">Litorimonas cladophorae</name>
    <dbReference type="NCBI Taxonomy" id="1220491"/>
    <lineage>
        <taxon>Bacteria</taxon>
        <taxon>Pseudomonadati</taxon>
        <taxon>Pseudomonadota</taxon>
        <taxon>Alphaproteobacteria</taxon>
        <taxon>Maricaulales</taxon>
        <taxon>Robiginitomaculaceae</taxon>
    </lineage>
</organism>
<dbReference type="GO" id="GO:0010945">
    <property type="term" value="F:coenzyme A diphosphatase activity"/>
    <property type="evidence" value="ECO:0007669"/>
    <property type="project" value="InterPro"/>
</dbReference>
<accession>A0A918KIK2</accession>